<feature type="transmembrane region" description="Helical" evidence="1">
    <location>
        <begin position="12"/>
        <end position="31"/>
    </location>
</feature>
<keyword evidence="1" id="KW-0472">Membrane</keyword>
<accession>A0A0V0HYB3</accession>
<organism evidence="2">
    <name type="scientific">Solanum chacoense</name>
    <name type="common">Chaco potato</name>
    <dbReference type="NCBI Taxonomy" id="4108"/>
    <lineage>
        <taxon>Eukaryota</taxon>
        <taxon>Viridiplantae</taxon>
        <taxon>Streptophyta</taxon>
        <taxon>Embryophyta</taxon>
        <taxon>Tracheophyta</taxon>
        <taxon>Spermatophyta</taxon>
        <taxon>Magnoliopsida</taxon>
        <taxon>eudicotyledons</taxon>
        <taxon>Gunneridae</taxon>
        <taxon>Pentapetalae</taxon>
        <taxon>asterids</taxon>
        <taxon>lamiids</taxon>
        <taxon>Solanales</taxon>
        <taxon>Solanaceae</taxon>
        <taxon>Solanoideae</taxon>
        <taxon>Solaneae</taxon>
        <taxon>Solanum</taxon>
    </lineage>
</organism>
<reference evidence="2" key="1">
    <citation type="submission" date="2015-12" db="EMBL/GenBank/DDBJ databases">
        <title>Gene expression during late stages of embryo sac development: a critical building block for successful pollen-pistil interactions.</title>
        <authorList>
            <person name="Liu Y."/>
            <person name="Joly V."/>
            <person name="Sabar M."/>
            <person name="Matton D.P."/>
        </authorList>
    </citation>
    <scope>NUCLEOTIDE SEQUENCE</scope>
</reference>
<keyword evidence="1" id="KW-0812">Transmembrane</keyword>
<dbReference type="EMBL" id="GEDG01013613">
    <property type="protein sequence ID" value="JAP25139.1"/>
    <property type="molecule type" value="Transcribed_RNA"/>
</dbReference>
<sequence>MFNSICNFLFSSFYLIFLCSAYVFVFLWQYADLIEPIELRMKHVEDYIKVLLSSKFYVHVFFYQLVWQV</sequence>
<evidence type="ECO:0000313" key="2">
    <source>
        <dbReference type="EMBL" id="JAP25139.1"/>
    </source>
</evidence>
<evidence type="ECO:0000256" key="1">
    <source>
        <dbReference type="SAM" id="Phobius"/>
    </source>
</evidence>
<dbReference type="AlphaFoldDB" id="A0A0V0HYB3"/>
<name>A0A0V0HYB3_SOLCH</name>
<protein>
    <submittedName>
        <fullName evidence="2">Putative ovule protein</fullName>
    </submittedName>
</protein>
<proteinExistence type="predicted"/>
<keyword evidence="1" id="KW-1133">Transmembrane helix</keyword>